<dbReference type="InterPro" id="IPR011032">
    <property type="entry name" value="GroES-like_sf"/>
</dbReference>
<keyword evidence="3" id="KW-1185">Reference proteome</keyword>
<gene>
    <name evidence="2" type="ORF">PsYK624_046120</name>
</gene>
<dbReference type="PANTHER" id="PTHR45348:SF2">
    <property type="entry name" value="ZINC-TYPE ALCOHOL DEHYDROGENASE-LIKE PROTEIN C2E1P3.01"/>
    <property type="match status" value="1"/>
</dbReference>
<dbReference type="AlphaFoldDB" id="A0A9P3G620"/>
<sequence length="351" mass="37377">MSNKQKAIVCHEVGSDLSLELIDIPEPGPNEVLVKLHAIGLNSLDWLMRERGSFVKEWPAVFGFDAAGTVVKAGEAVTNVAVGDRVMHSGTLEEPQVFTFKEYTVIRSDFVAQVPANITLDEASTIPLALATGAFALYDSKHPPRGGFALTPPWEANGRGKYVGEPIVIVGGASSVGQFAIQFARLSGFSPIITTASKHNEAYLESLGATHVIDRALPLADLAMRVAAIAGRPVLYAFDAVSTPETQNAAYDLLAPAGNLIVDRRFEIEEAKLASGEKYVALVSGDAQNLPSRPCATALYAHMTELLATGDIKPNRIEVVPGGLLAVQAALSRLKEGVSALKLVIRPQETL</sequence>
<dbReference type="Gene3D" id="3.40.50.720">
    <property type="entry name" value="NAD(P)-binding Rossmann-like Domain"/>
    <property type="match status" value="1"/>
</dbReference>
<dbReference type="Proteomes" id="UP000703269">
    <property type="component" value="Unassembled WGS sequence"/>
</dbReference>
<feature type="domain" description="Enoyl reductase (ER)" evidence="1">
    <location>
        <begin position="14"/>
        <end position="345"/>
    </location>
</feature>
<reference evidence="2 3" key="1">
    <citation type="submission" date="2021-08" db="EMBL/GenBank/DDBJ databases">
        <title>Draft Genome Sequence of Phanerochaete sordida strain YK-624.</title>
        <authorList>
            <person name="Mori T."/>
            <person name="Dohra H."/>
            <person name="Suzuki T."/>
            <person name="Kawagishi H."/>
            <person name="Hirai H."/>
        </authorList>
    </citation>
    <scope>NUCLEOTIDE SEQUENCE [LARGE SCALE GENOMIC DNA]</scope>
    <source>
        <strain evidence="2 3">YK-624</strain>
    </source>
</reference>
<dbReference type="EMBL" id="BPQB01000009">
    <property type="protein sequence ID" value="GJE88529.1"/>
    <property type="molecule type" value="Genomic_DNA"/>
</dbReference>
<dbReference type="InterPro" id="IPR047122">
    <property type="entry name" value="Trans-enoyl_RdTase-like"/>
</dbReference>
<dbReference type="GO" id="GO:0016651">
    <property type="term" value="F:oxidoreductase activity, acting on NAD(P)H"/>
    <property type="evidence" value="ECO:0007669"/>
    <property type="project" value="InterPro"/>
</dbReference>
<dbReference type="SUPFAM" id="SSF50129">
    <property type="entry name" value="GroES-like"/>
    <property type="match status" value="1"/>
</dbReference>
<dbReference type="CDD" id="cd08249">
    <property type="entry name" value="enoyl_reductase_like"/>
    <property type="match status" value="1"/>
</dbReference>
<comment type="caution">
    <text evidence="2">The sequence shown here is derived from an EMBL/GenBank/DDBJ whole genome shotgun (WGS) entry which is preliminary data.</text>
</comment>
<dbReference type="InterPro" id="IPR013149">
    <property type="entry name" value="ADH-like_C"/>
</dbReference>
<dbReference type="PANTHER" id="PTHR45348">
    <property type="entry name" value="HYPOTHETICAL OXIDOREDUCTASE (EUROFUNG)"/>
    <property type="match status" value="1"/>
</dbReference>
<protein>
    <submittedName>
        <fullName evidence="2">Zinc-binding alcohol dehydrogenase family protein</fullName>
    </submittedName>
</protein>
<dbReference type="InterPro" id="IPR020843">
    <property type="entry name" value="ER"/>
</dbReference>
<proteinExistence type="predicted"/>
<evidence type="ECO:0000313" key="2">
    <source>
        <dbReference type="EMBL" id="GJE88529.1"/>
    </source>
</evidence>
<dbReference type="InterPro" id="IPR013154">
    <property type="entry name" value="ADH-like_N"/>
</dbReference>
<dbReference type="SUPFAM" id="SSF51735">
    <property type="entry name" value="NAD(P)-binding Rossmann-fold domains"/>
    <property type="match status" value="1"/>
</dbReference>
<evidence type="ECO:0000313" key="3">
    <source>
        <dbReference type="Proteomes" id="UP000703269"/>
    </source>
</evidence>
<name>A0A9P3G620_9APHY</name>
<dbReference type="Gene3D" id="3.90.180.10">
    <property type="entry name" value="Medium-chain alcohol dehydrogenases, catalytic domain"/>
    <property type="match status" value="1"/>
</dbReference>
<dbReference type="InterPro" id="IPR036291">
    <property type="entry name" value="NAD(P)-bd_dom_sf"/>
</dbReference>
<organism evidence="2 3">
    <name type="scientific">Phanerochaete sordida</name>
    <dbReference type="NCBI Taxonomy" id="48140"/>
    <lineage>
        <taxon>Eukaryota</taxon>
        <taxon>Fungi</taxon>
        <taxon>Dikarya</taxon>
        <taxon>Basidiomycota</taxon>
        <taxon>Agaricomycotina</taxon>
        <taxon>Agaricomycetes</taxon>
        <taxon>Polyporales</taxon>
        <taxon>Phanerochaetaceae</taxon>
        <taxon>Phanerochaete</taxon>
    </lineage>
</organism>
<dbReference type="SMART" id="SM00829">
    <property type="entry name" value="PKS_ER"/>
    <property type="match status" value="1"/>
</dbReference>
<dbReference type="Pfam" id="PF00107">
    <property type="entry name" value="ADH_zinc_N"/>
    <property type="match status" value="1"/>
</dbReference>
<evidence type="ECO:0000259" key="1">
    <source>
        <dbReference type="SMART" id="SM00829"/>
    </source>
</evidence>
<dbReference type="OrthoDB" id="3233595at2759"/>
<accession>A0A9P3G620</accession>
<dbReference type="Pfam" id="PF08240">
    <property type="entry name" value="ADH_N"/>
    <property type="match status" value="1"/>
</dbReference>